<feature type="compositionally biased region" description="Low complexity" evidence="3">
    <location>
        <begin position="624"/>
        <end position="636"/>
    </location>
</feature>
<dbReference type="Proteomes" id="UP000479190">
    <property type="component" value="Unassembled WGS sequence"/>
</dbReference>
<feature type="domain" description="DDE Tnp4" evidence="4">
    <location>
        <begin position="391"/>
        <end position="552"/>
    </location>
</feature>
<proteinExistence type="predicted"/>
<dbReference type="InterPro" id="IPR027806">
    <property type="entry name" value="HARBI1_dom"/>
</dbReference>
<name>A0A6H5HW42_9HYME</name>
<protein>
    <recommendedName>
        <fullName evidence="4">DDE Tnp4 domain-containing protein</fullName>
    </recommendedName>
</protein>
<dbReference type="AlphaFoldDB" id="A0A6H5HW42"/>
<gene>
    <name evidence="5" type="ORF">TBRA_LOCUS137</name>
</gene>
<evidence type="ECO:0000313" key="5">
    <source>
        <dbReference type="EMBL" id="CAB0027907.1"/>
    </source>
</evidence>
<comment type="cofactor">
    <cofactor evidence="1">
        <name>a divalent metal cation</name>
        <dbReference type="ChEBI" id="CHEBI:60240"/>
    </cofactor>
</comment>
<sequence length="979" mass="115283">FIYDMTNREYGSNHRLVRRRGYENEVFFPQNIENQSSEGELIVFSDTTKLETRQFGSNKKKNTISKILNSYECSSSRTVCLGKNLVFFSAFFSDSMATCYVCEEQFGLRQMPRIRADENPQVRDIAVSRRRDLAQVPRVIDEDTRVCFNCHRSIRQEIDLLERDPNCMRVKVLFQGDNNTCCLCRGRNVARLSLDSKVEIYIQCGIFFPETVRCCPHHLDERGYILPPLLAGVRCFKRAYNPPGQYVIRFMEKMRVKSLKSRRINDISDLTDHQACAFTSLTKEQFDDMHALCDRIPDRRAITRRDLLIFLTKMRQGLSDEFLTAIFQLSSRQYTSLVVKEVRESLMRRFVPENIGLRAITREQYIERHVTAFANHLYNPRPEDPVAIFYIDGTYTYCFKSTNFRSLRQTYCRHKGDHLVKPALVVAPNGYILDIQGPYFSDAHNNDASMLRHELENNENLNNWFRPGDIVIVDRGYRDAIPELEAMGLVCKMPPLLEAGPQQLTTADANEARLVTKTRWIVESRNGHLKSIFKLLNQVQQIQVLPNIGDFIRIGDTHCRSRRALRIGAVSRPHWDRRHFSAATQAVAPHYRRCCRRRAPGRCGIRSSSDDWLIPSARPDEPTRGSSSGAQQLLLSARRDEPTRGASPGSPPLIPSARPDEPTRGSSSGARHLIPSARPDEPTRGSSSGARRHLRYRRLDERADTRIFVCAQQLLLSARRDEPTRGASPWLATRLYRRLSRTSRHEDPRLVRGILYRRLDRKSRHEDLRLVRSSFYCRLDGTSRLEERRLARHRLYRRLDRTSRHEDPRLVRSSFYRRLSRTSRHEDPRLVRGILYRRLDRKSRHEDLRLVRSSFYCRLDRKSRHEDLRLVRSSFYCRLDGTSRLEERRLARHRLYRRLDRTSRHEDPRLVRSSFYRRLDRTSRLEERRLARRRFYRRLDRTSRPEERPLARRRFYRRLDRTSRPEERPLARRHTPPPT</sequence>
<dbReference type="EMBL" id="CADCXV010000019">
    <property type="protein sequence ID" value="CAB0027907.1"/>
    <property type="molecule type" value="Genomic_DNA"/>
</dbReference>
<dbReference type="Pfam" id="PF13359">
    <property type="entry name" value="DDE_Tnp_4"/>
    <property type="match status" value="1"/>
</dbReference>
<evidence type="ECO:0000256" key="2">
    <source>
        <dbReference type="ARBA" id="ARBA00022723"/>
    </source>
</evidence>
<accession>A0A6H5HW42</accession>
<keyword evidence="6" id="KW-1185">Reference proteome</keyword>
<reference evidence="5 6" key="1">
    <citation type="submission" date="2020-02" db="EMBL/GenBank/DDBJ databases">
        <authorList>
            <person name="Ferguson B K."/>
        </authorList>
    </citation>
    <scope>NUCLEOTIDE SEQUENCE [LARGE SCALE GENOMIC DNA]</scope>
</reference>
<keyword evidence="2" id="KW-0479">Metal-binding</keyword>
<evidence type="ECO:0000256" key="1">
    <source>
        <dbReference type="ARBA" id="ARBA00001968"/>
    </source>
</evidence>
<organism evidence="5 6">
    <name type="scientific">Trichogramma brassicae</name>
    <dbReference type="NCBI Taxonomy" id="86971"/>
    <lineage>
        <taxon>Eukaryota</taxon>
        <taxon>Metazoa</taxon>
        <taxon>Ecdysozoa</taxon>
        <taxon>Arthropoda</taxon>
        <taxon>Hexapoda</taxon>
        <taxon>Insecta</taxon>
        <taxon>Pterygota</taxon>
        <taxon>Neoptera</taxon>
        <taxon>Endopterygota</taxon>
        <taxon>Hymenoptera</taxon>
        <taxon>Apocrita</taxon>
        <taxon>Proctotrupomorpha</taxon>
        <taxon>Chalcidoidea</taxon>
        <taxon>Trichogrammatidae</taxon>
        <taxon>Trichogramma</taxon>
    </lineage>
</organism>
<dbReference type="GO" id="GO:0046872">
    <property type="term" value="F:metal ion binding"/>
    <property type="evidence" value="ECO:0007669"/>
    <property type="project" value="UniProtKB-KW"/>
</dbReference>
<feature type="non-terminal residue" evidence="5">
    <location>
        <position position="1"/>
    </location>
</feature>
<evidence type="ECO:0000259" key="4">
    <source>
        <dbReference type="Pfam" id="PF13359"/>
    </source>
</evidence>
<evidence type="ECO:0000313" key="6">
    <source>
        <dbReference type="Proteomes" id="UP000479190"/>
    </source>
</evidence>
<evidence type="ECO:0000256" key="3">
    <source>
        <dbReference type="SAM" id="MobiDB-lite"/>
    </source>
</evidence>
<dbReference type="OrthoDB" id="7446692at2759"/>
<feature type="region of interest" description="Disordered" evidence="3">
    <location>
        <begin position="608"/>
        <end position="693"/>
    </location>
</feature>